<comment type="caution">
    <text evidence="2">The sequence shown here is derived from an EMBL/GenBank/DDBJ whole genome shotgun (WGS) entry which is preliminary data.</text>
</comment>
<evidence type="ECO:0000313" key="2">
    <source>
        <dbReference type="EMBL" id="KAK8547474.1"/>
    </source>
</evidence>
<proteinExistence type="predicted"/>
<name>A0ABR2DYD3_9ROSI</name>
<gene>
    <name evidence="2" type="ORF">V6N12_031611</name>
</gene>
<reference evidence="2 3" key="1">
    <citation type="journal article" date="2024" name="G3 (Bethesda)">
        <title>Genome assembly of Hibiscus sabdariffa L. provides insights into metabolisms of medicinal natural products.</title>
        <authorList>
            <person name="Kim T."/>
        </authorList>
    </citation>
    <scope>NUCLEOTIDE SEQUENCE [LARGE SCALE GENOMIC DNA]</scope>
    <source>
        <strain evidence="2">TK-2024</strain>
        <tissue evidence="2">Old leaves</tissue>
    </source>
</reference>
<accession>A0ABR2DYD3</accession>
<evidence type="ECO:0000313" key="3">
    <source>
        <dbReference type="Proteomes" id="UP001472677"/>
    </source>
</evidence>
<evidence type="ECO:0000256" key="1">
    <source>
        <dbReference type="SAM" id="Phobius"/>
    </source>
</evidence>
<sequence>MLYASRSSSVCERFVTAIAAYQGTQCKFSQLFLMDSIFILGSLVGLNFIIPLRLVFAYHVPTLRVITNIADAIELRCDNNGAFAETKEPKISSKIQTYS</sequence>
<protein>
    <submittedName>
        <fullName evidence="2">Uncharacterized protein</fullName>
    </submittedName>
</protein>
<feature type="transmembrane region" description="Helical" evidence="1">
    <location>
        <begin position="37"/>
        <end position="56"/>
    </location>
</feature>
<keyword evidence="1" id="KW-0472">Membrane</keyword>
<dbReference type="EMBL" id="JBBPBM010000022">
    <property type="protein sequence ID" value="KAK8547474.1"/>
    <property type="molecule type" value="Genomic_DNA"/>
</dbReference>
<keyword evidence="3" id="KW-1185">Reference proteome</keyword>
<keyword evidence="1" id="KW-0812">Transmembrane</keyword>
<keyword evidence="1" id="KW-1133">Transmembrane helix</keyword>
<organism evidence="2 3">
    <name type="scientific">Hibiscus sabdariffa</name>
    <name type="common">roselle</name>
    <dbReference type="NCBI Taxonomy" id="183260"/>
    <lineage>
        <taxon>Eukaryota</taxon>
        <taxon>Viridiplantae</taxon>
        <taxon>Streptophyta</taxon>
        <taxon>Embryophyta</taxon>
        <taxon>Tracheophyta</taxon>
        <taxon>Spermatophyta</taxon>
        <taxon>Magnoliopsida</taxon>
        <taxon>eudicotyledons</taxon>
        <taxon>Gunneridae</taxon>
        <taxon>Pentapetalae</taxon>
        <taxon>rosids</taxon>
        <taxon>malvids</taxon>
        <taxon>Malvales</taxon>
        <taxon>Malvaceae</taxon>
        <taxon>Malvoideae</taxon>
        <taxon>Hibiscus</taxon>
    </lineage>
</organism>
<dbReference type="Proteomes" id="UP001472677">
    <property type="component" value="Unassembled WGS sequence"/>
</dbReference>